<reference evidence="2" key="2">
    <citation type="journal article" date="2023" name="IMA Fungus">
        <title>Comparative genomic study of the Penicillium genus elucidates a diverse pangenome and 15 lateral gene transfer events.</title>
        <authorList>
            <person name="Petersen C."/>
            <person name="Sorensen T."/>
            <person name="Nielsen M.R."/>
            <person name="Sondergaard T.E."/>
            <person name="Sorensen J.L."/>
            <person name="Fitzpatrick D.A."/>
            <person name="Frisvad J.C."/>
            <person name="Nielsen K.L."/>
        </authorList>
    </citation>
    <scope>NUCLEOTIDE SEQUENCE</scope>
    <source>
        <strain evidence="2">IBT 21917</strain>
    </source>
</reference>
<name>A0A9W9IA49_9EURO</name>
<dbReference type="EMBL" id="JAPQKO010000003">
    <property type="protein sequence ID" value="KAJ5171650.1"/>
    <property type="molecule type" value="Genomic_DNA"/>
</dbReference>
<keyword evidence="3" id="KW-1185">Reference proteome</keyword>
<accession>A0A9W9IA49</accession>
<dbReference type="AlphaFoldDB" id="A0A9W9IA49"/>
<reference evidence="2" key="1">
    <citation type="submission" date="2022-11" db="EMBL/GenBank/DDBJ databases">
        <authorList>
            <person name="Petersen C."/>
        </authorList>
    </citation>
    <scope>NUCLEOTIDE SEQUENCE</scope>
    <source>
        <strain evidence="2">IBT 21917</strain>
    </source>
</reference>
<proteinExistence type="predicted"/>
<sequence length="298" mass="33430">MQFKDLQISLQKDPRGGPPIPMSELIPEGTKKFLGLTKLYRERYFRLPRSRFPGYPQIHTDRADVQVGHVHPASHLWGDPWVERNAHQFRYGRGKVINESARPAPSDPATGKRGEKHAKTIKRSLRHQIRVNFDEEQAFLDIEAQLSGTVVKEESEDENPVALPAPDPVAEDAPADTTSDPEFTGDLKRMGDGCGLRFNLPSLKCTDSGTGAIPELNYDTEADKCWMSYDGHLDPIDPIHHVCSSATVEFDSQGYTKLTNKQGETVIFQFSDRKVLQDRVEFALQTVKSKNPDSSFPS</sequence>
<evidence type="ECO:0000313" key="3">
    <source>
        <dbReference type="Proteomes" id="UP001146351"/>
    </source>
</evidence>
<dbReference type="Pfam" id="PF11917">
    <property type="entry name" value="DUF3435"/>
    <property type="match status" value="2"/>
</dbReference>
<comment type="caution">
    <text evidence="2">The sequence shown here is derived from an EMBL/GenBank/DDBJ whole genome shotgun (WGS) entry which is preliminary data.</text>
</comment>
<gene>
    <name evidence="2" type="ORF">N7492_004243</name>
</gene>
<dbReference type="OrthoDB" id="4509084at2759"/>
<feature type="region of interest" description="Disordered" evidence="1">
    <location>
        <begin position="152"/>
        <end position="182"/>
    </location>
</feature>
<feature type="region of interest" description="Disordered" evidence="1">
    <location>
        <begin position="98"/>
        <end position="118"/>
    </location>
</feature>
<protein>
    <submittedName>
        <fullName evidence="2">Uncharacterized protein</fullName>
    </submittedName>
</protein>
<evidence type="ECO:0000256" key="1">
    <source>
        <dbReference type="SAM" id="MobiDB-lite"/>
    </source>
</evidence>
<organism evidence="2 3">
    <name type="scientific">Penicillium capsulatum</name>
    <dbReference type="NCBI Taxonomy" id="69766"/>
    <lineage>
        <taxon>Eukaryota</taxon>
        <taxon>Fungi</taxon>
        <taxon>Dikarya</taxon>
        <taxon>Ascomycota</taxon>
        <taxon>Pezizomycotina</taxon>
        <taxon>Eurotiomycetes</taxon>
        <taxon>Eurotiomycetidae</taxon>
        <taxon>Eurotiales</taxon>
        <taxon>Aspergillaceae</taxon>
        <taxon>Penicillium</taxon>
    </lineage>
</organism>
<evidence type="ECO:0000313" key="2">
    <source>
        <dbReference type="EMBL" id="KAJ5171650.1"/>
    </source>
</evidence>
<feature type="region of interest" description="Disordered" evidence="1">
    <location>
        <begin position="1"/>
        <end position="21"/>
    </location>
</feature>
<dbReference type="InterPro" id="IPR021842">
    <property type="entry name" value="DUF3435"/>
</dbReference>
<dbReference type="Proteomes" id="UP001146351">
    <property type="component" value="Unassembled WGS sequence"/>
</dbReference>